<dbReference type="EMBL" id="AGZR01000005">
    <property type="protein sequence ID" value="EPD33112.1"/>
    <property type="molecule type" value="Genomic_DNA"/>
</dbReference>
<evidence type="ECO:0000256" key="1">
    <source>
        <dbReference type="ARBA" id="ARBA00023015"/>
    </source>
</evidence>
<reference evidence="5 6" key="1">
    <citation type="submission" date="2013-04" db="EMBL/GenBank/DDBJ databases">
        <title>The Genome Sequence of Propionimicrobium lymphophilum ACS-093-V-SCH5.</title>
        <authorList>
            <consortium name="The Broad Institute Genomics Platform"/>
            <person name="Earl A."/>
            <person name="Ward D."/>
            <person name="Feldgarden M."/>
            <person name="Gevers D."/>
            <person name="Saerens B."/>
            <person name="Vaneechoutte M."/>
            <person name="Walker B."/>
            <person name="Young S."/>
            <person name="Zeng Q."/>
            <person name="Gargeya S."/>
            <person name="Fitzgerald M."/>
            <person name="Haas B."/>
            <person name="Abouelleil A."/>
            <person name="Allen A.W."/>
            <person name="Alvarado L."/>
            <person name="Arachchi H.M."/>
            <person name="Berlin A.M."/>
            <person name="Chapman S.B."/>
            <person name="Gainer-Dewar J."/>
            <person name="Goldberg J."/>
            <person name="Griggs A."/>
            <person name="Gujja S."/>
            <person name="Hansen M."/>
            <person name="Howarth C."/>
            <person name="Imamovic A."/>
            <person name="Ireland A."/>
            <person name="Larimer J."/>
            <person name="McCowan C."/>
            <person name="Murphy C."/>
            <person name="Pearson M."/>
            <person name="Poon T.W."/>
            <person name="Priest M."/>
            <person name="Roberts A."/>
            <person name="Saif S."/>
            <person name="Shea T."/>
            <person name="Sisk P."/>
            <person name="Sykes S."/>
            <person name="Wortman J."/>
            <person name="Nusbaum C."/>
            <person name="Birren B."/>
        </authorList>
    </citation>
    <scope>NUCLEOTIDE SEQUENCE [LARGE SCALE GENOMIC DNA]</scope>
    <source>
        <strain evidence="5 6">ACS-093-V-SCH5</strain>
    </source>
</reference>
<dbReference type="RefSeq" id="WP_016455487.1">
    <property type="nucleotide sequence ID" value="NZ_KE150269.1"/>
</dbReference>
<dbReference type="InterPro" id="IPR036390">
    <property type="entry name" value="WH_DNA-bd_sf"/>
</dbReference>
<feature type="domain" description="HTH arsR-type" evidence="4">
    <location>
        <begin position="10"/>
        <end position="104"/>
    </location>
</feature>
<dbReference type="PROSITE" id="PS50987">
    <property type="entry name" value="HTH_ARSR_2"/>
    <property type="match status" value="1"/>
</dbReference>
<dbReference type="STRING" id="883161.HMPREF9306_00643"/>
<evidence type="ECO:0000256" key="3">
    <source>
        <dbReference type="ARBA" id="ARBA00023163"/>
    </source>
</evidence>
<evidence type="ECO:0000313" key="5">
    <source>
        <dbReference type="EMBL" id="EPD33112.1"/>
    </source>
</evidence>
<sequence>MNADKQSFDLNNEYIDLAVEVFSMLADPTRLRIVMILNDSERSVNEIAGMLGKQPASVSQHLAKLRMARIVQTRQEGQRVFYRVANEHVSQLAIDALYQAEHSVEEIPRHHRAG</sequence>
<gene>
    <name evidence="5" type="ORF">HMPREF9306_00643</name>
</gene>
<dbReference type="PRINTS" id="PR00778">
    <property type="entry name" value="HTHARSR"/>
</dbReference>
<dbReference type="PANTHER" id="PTHR43132:SF8">
    <property type="entry name" value="HTH-TYPE TRANSCRIPTIONAL REGULATOR KMTR"/>
    <property type="match status" value="1"/>
</dbReference>
<organism evidence="5 6">
    <name type="scientific">Propionimicrobium lymphophilum ACS-093-V-SCH5</name>
    <dbReference type="NCBI Taxonomy" id="883161"/>
    <lineage>
        <taxon>Bacteria</taxon>
        <taxon>Bacillati</taxon>
        <taxon>Actinomycetota</taxon>
        <taxon>Actinomycetes</taxon>
        <taxon>Propionibacteriales</taxon>
        <taxon>Propionibacteriaceae</taxon>
        <taxon>Propionimicrobium</taxon>
    </lineage>
</organism>
<dbReference type="AlphaFoldDB" id="S2WKA3"/>
<dbReference type="HOGENOM" id="CLU_097806_7_2_11"/>
<evidence type="ECO:0000259" key="4">
    <source>
        <dbReference type="PROSITE" id="PS50987"/>
    </source>
</evidence>
<dbReference type="InterPro" id="IPR051011">
    <property type="entry name" value="Metal_resp_trans_reg"/>
</dbReference>
<dbReference type="GO" id="GO:0003700">
    <property type="term" value="F:DNA-binding transcription factor activity"/>
    <property type="evidence" value="ECO:0007669"/>
    <property type="project" value="InterPro"/>
</dbReference>
<keyword evidence="3" id="KW-0804">Transcription</keyword>
<protein>
    <recommendedName>
        <fullName evidence="4">HTH arsR-type domain-containing protein</fullName>
    </recommendedName>
</protein>
<dbReference type="GO" id="GO:0003677">
    <property type="term" value="F:DNA binding"/>
    <property type="evidence" value="ECO:0007669"/>
    <property type="project" value="UniProtKB-KW"/>
</dbReference>
<comment type="caution">
    <text evidence="5">The sequence shown here is derived from an EMBL/GenBank/DDBJ whole genome shotgun (WGS) entry which is preliminary data.</text>
</comment>
<keyword evidence="2" id="KW-0238">DNA-binding</keyword>
<dbReference type="PATRIC" id="fig|883161.3.peg.644"/>
<evidence type="ECO:0000256" key="2">
    <source>
        <dbReference type="ARBA" id="ARBA00023125"/>
    </source>
</evidence>
<keyword evidence="1" id="KW-0805">Transcription regulation</keyword>
<dbReference type="Proteomes" id="UP000014417">
    <property type="component" value="Unassembled WGS sequence"/>
</dbReference>
<dbReference type="CDD" id="cd00090">
    <property type="entry name" value="HTH_ARSR"/>
    <property type="match status" value="1"/>
</dbReference>
<dbReference type="Gene3D" id="1.10.10.10">
    <property type="entry name" value="Winged helix-like DNA-binding domain superfamily/Winged helix DNA-binding domain"/>
    <property type="match status" value="1"/>
</dbReference>
<dbReference type="Pfam" id="PF01022">
    <property type="entry name" value="HTH_5"/>
    <property type="match status" value="1"/>
</dbReference>
<keyword evidence="6" id="KW-1185">Reference proteome</keyword>
<dbReference type="InterPro" id="IPR036388">
    <property type="entry name" value="WH-like_DNA-bd_sf"/>
</dbReference>
<dbReference type="PANTHER" id="PTHR43132">
    <property type="entry name" value="ARSENICAL RESISTANCE OPERON REPRESSOR ARSR-RELATED"/>
    <property type="match status" value="1"/>
</dbReference>
<dbReference type="InterPro" id="IPR011991">
    <property type="entry name" value="ArsR-like_HTH"/>
</dbReference>
<evidence type="ECO:0000313" key="6">
    <source>
        <dbReference type="Proteomes" id="UP000014417"/>
    </source>
</evidence>
<dbReference type="SMART" id="SM00418">
    <property type="entry name" value="HTH_ARSR"/>
    <property type="match status" value="1"/>
</dbReference>
<dbReference type="SUPFAM" id="SSF46785">
    <property type="entry name" value="Winged helix' DNA-binding domain"/>
    <property type="match status" value="1"/>
</dbReference>
<name>S2WKA3_9ACTN</name>
<dbReference type="InterPro" id="IPR001845">
    <property type="entry name" value="HTH_ArsR_DNA-bd_dom"/>
</dbReference>
<dbReference type="OrthoDB" id="9810923at2"/>
<proteinExistence type="predicted"/>
<accession>S2WKA3</accession>
<dbReference type="NCBIfam" id="NF033788">
    <property type="entry name" value="HTH_metalloreg"/>
    <property type="match status" value="1"/>
</dbReference>